<evidence type="ECO:0000313" key="3">
    <source>
        <dbReference type="Proteomes" id="UP000007266"/>
    </source>
</evidence>
<organism evidence="2 3">
    <name type="scientific">Tribolium castaneum</name>
    <name type="common">Red flour beetle</name>
    <dbReference type="NCBI Taxonomy" id="7070"/>
    <lineage>
        <taxon>Eukaryota</taxon>
        <taxon>Metazoa</taxon>
        <taxon>Ecdysozoa</taxon>
        <taxon>Arthropoda</taxon>
        <taxon>Hexapoda</taxon>
        <taxon>Insecta</taxon>
        <taxon>Pterygota</taxon>
        <taxon>Neoptera</taxon>
        <taxon>Endopterygota</taxon>
        <taxon>Coleoptera</taxon>
        <taxon>Polyphaga</taxon>
        <taxon>Cucujiformia</taxon>
        <taxon>Tenebrionidae</taxon>
        <taxon>Tenebrionidae incertae sedis</taxon>
        <taxon>Tribolium</taxon>
    </lineage>
</organism>
<proteinExistence type="predicted"/>
<protein>
    <submittedName>
        <fullName evidence="2">Uncharacterized protein</fullName>
    </submittedName>
</protein>
<accession>D6WLH8</accession>
<feature type="region of interest" description="Disordered" evidence="1">
    <location>
        <begin position="1"/>
        <end position="21"/>
    </location>
</feature>
<evidence type="ECO:0000313" key="2">
    <source>
        <dbReference type="EMBL" id="EFA03449.1"/>
    </source>
</evidence>
<reference evidence="2 3" key="2">
    <citation type="journal article" date="2010" name="Nucleic Acids Res.">
        <title>BeetleBase in 2010: revisions to provide comprehensive genomic information for Tribolium castaneum.</title>
        <authorList>
            <person name="Kim H.S."/>
            <person name="Murphy T."/>
            <person name="Xia J."/>
            <person name="Caragea D."/>
            <person name="Park Y."/>
            <person name="Beeman R.W."/>
            <person name="Lorenzen M.D."/>
            <person name="Butcher S."/>
            <person name="Manak J.R."/>
            <person name="Brown S.J."/>
        </authorList>
    </citation>
    <scope>GENOME REANNOTATION</scope>
    <source>
        <strain evidence="2 3">Georgia GA2</strain>
    </source>
</reference>
<keyword evidence="3" id="KW-1185">Reference proteome</keyword>
<dbReference type="InParanoid" id="D6WLH8"/>
<name>D6WLH8_TRICA</name>
<reference evidence="2 3" key="1">
    <citation type="journal article" date="2008" name="Nature">
        <title>The genome of the model beetle and pest Tribolium castaneum.</title>
        <authorList>
            <consortium name="Tribolium Genome Sequencing Consortium"/>
            <person name="Richards S."/>
            <person name="Gibbs R.A."/>
            <person name="Weinstock G.M."/>
            <person name="Brown S.J."/>
            <person name="Denell R."/>
            <person name="Beeman R.W."/>
            <person name="Gibbs R."/>
            <person name="Beeman R.W."/>
            <person name="Brown S.J."/>
            <person name="Bucher G."/>
            <person name="Friedrich M."/>
            <person name="Grimmelikhuijzen C.J."/>
            <person name="Klingler M."/>
            <person name="Lorenzen M."/>
            <person name="Richards S."/>
            <person name="Roth S."/>
            <person name="Schroder R."/>
            <person name="Tautz D."/>
            <person name="Zdobnov E.M."/>
            <person name="Muzny D."/>
            <person name="Gibbs R.A."/>
            <person name="Weinstock G.M."/>
            <person name="Attaway T."/>
            <person name="Bell S."/>
            <person name="Buhay C.J."/>
            <person name="Chandrabose M.N."/>
            <person name="Chavez D."/>
            <person name="Clerk-Blankenburg K.P."/>
            <person name="Cree A."/>
            <person name="Dao M."/>
            <person name="Davis C."/>
            <person name="Chacko J."/>
            <person name="Dinh H."/>
            <person name="Dugan-Rocha S."/>
            <person name="Fowler G."/>
            <person name="Garner T.T."/>
            <person name="Garnes J."/>
            <person name="Gnirke A."/>
            <person name="Hawes A."/>
            <person name="Hernandez J."/>
            <person name="Hines S."/>
            <person name="Holder M."/>
            <person name="Hume J."/>
            <person name="Jhangiani S.N."/>
            <person name="Joshi V."/>
            <person name="Khan Z.M."/>
            <person name="Jackson L."/>
            <person name="Kovar C."/>
            <person name="Kowis A."/>
            <person name="Lee S."/>
            <person name="Lewis L.R."/>
            <person name="Margolis J."/>
            <person name="Morgan M."/>
            <person name="Nazareth L.V."/>
            <person name="Nguyen N."/>
            <person name="Okwuonu G."/>
            <person name="Parker D."/>
            <person name="Richards S."/>
            <person name="Ruiz S.J."/>
            <person name="Santibanez J."/>
            <person name="Savard J."/>
            <person name="Scherer S.E."/>
            <person name="Schneider B."/>
            <person name="Sodergren E."/>
            <person name="Tautz D."/>
            <person name="Vattahil S."/>
            <person name="Villasana D."/>
            <person name="White C.S."/>
            <person name="Wright R."/>
            <person name="Park Y."/>
            <person name="Beeman R.W."/>
            <person name="Lord J."/>
            <person name="Oppert B."/>
            <person name="Lorenzen M."/>
            <person name="Brown S."/>
            <person name="Wang L."/>
            <person name="Savard J."/>
            <person name="Tautz D."/>
            <person name="Richards S."/>
            <person name="Weinstock G."/>
            <person name="Gibbs R.A."/>
            <person name="Liu Y."/>
            <person name="Worley K."/>
            <person name="Weinstock G."/>
            <person name="Elsik C.G."/>
            <person name="Reese J.T."/>
            <person name="Elhaik E."/>
            <person name="Landan G."/>
            <person name="Graur D."/>
            <person name="Arensburger P."/>
            <person name="Atkinson P."/>
            <person name="Beeman R.W."/>
            <person name="Beidler J."/>
            <person name="Brown S.J."/>
            <person name="Demuth J.P."/>
            <person name="Drury D.W."/>
            <person name="Du Y.Z."/>
            <person name="Fujiwara H."/>
            <person name="Lorenzen M."/>
            <person name="Maselli V."/>
            <person name="Osanai M."/>
            <person name="Park Y."/>
            <person name="Robertson H.M."/>
            <person name="Tu Z."/>
            <person name="Wang J.J."/>
            <person name="Wang S."/>
            <person name="Richards S."/>
            <person name="Song H."/>
            <person name="Zhang L."/>
            <person name="Sodergren E."/>
            <person name="Werner D."/>
            <person name="Stanke M."/>
            <person name="Morgenstern B."/>
            <person name="Solovyev V."/>
            <person name="Kosarev P."/>
            <person name="Brown G."/>
            <person name="Chen H.C."/>
            <person name="Ermolaeva O."/>
            <person name="Hlavina W."/>
            <person name="Kapustin Y."/>
            <person name="Kiryutin B."/>
            <person name="Kitts P."/>
            <person name="Maglott D."/>
            <person name="Pruitt K."/>
            <person name="Sapojnikov V."/>
            <person name="Souvorov A."/>
            <person name="Mackey A.J."/>
            <person name="Waterhouse R.M."/>
            <person name="Wyder S."/>
            <person name="Zdobnov E.M."/>
            <person name="Zdobnov E.M."/>
            <person name="Wyder S."/>
            <person name="Kriventseva E.V."/>
            <person name="Kadowaki T."/>
            <person name="Bork P."/>
            <person name="Aranda M."/>
            <person name="Bao R."/>
            <person name="Beermann A."/>
            <person name="Berns N."/>
            <person name="Bolognesi R."/>
            <person name="Bonneton F."/>
            <person name="Bopp D."/>
            <person name="Brown S.J."/>
            <person name="Bucher G."/>
            <person name="Butts T."/>
            <person name="Chaumot A."/>
            <person name="Denell R.E."/>
            <person name="Ferrier D.E."/>
            <person name="Friedrich M."/>
            <person name="Gordon C.M."/>
            <person name="Jindra M."/>
            <person name="Klingler M."/>
            <person name="Lan Q."/>
            <person name="Lattorff H.M."/>
            <person name="Laudet V."/>
            <person name="von Levetsow C."/>
            <person name="Liu Z."/>
            <person name="Lutz R."/>
            <person name="Lynch J.A."/>
            <person name="da Fonseca R.N."/>
            <person name="Posnien N."/>
            <person name="Reuter R."/>
            <person name="Roth S."/>
            <person name="Savard J."/>
            <person name="Schinko J.B."/>
            <person name="Schmitt C."/>
            <person name="Schoppmeier M."/>
            <person name="Schroder R."/>
            <person name="Shippy T.D."/>
            <person name="Simonnet F."/>
            <person name="Marques-Souza H."/>
            <person name="Tautz D."/>
            <person name="Tomoyasu Y."/>
            <person name="Trauner J."/>
            <person name="Van der Zee M."/>
            <person name="Vervoort M."/>
            <person name="Wittkopp N."/>
            <person name="Wimmer E.A."/>
            <person name="Yang X."/>
            <person name="Jones A.K."/>
            <person name="Sattelle D.B."/>
            <person name="Ebert P.R."/>
            <person name="Nelson D."/>
            <person name="Scott J.G."/>
            <person name="Beeman R.W."/>
            <person name="Muthukrishnan S."/>
            <person name="Kramer K.J."/>
            <person name="Arakane Y."/>
            <person name="Beeman R.W."/>
            <person name="Zhu Q."/>
            <person name="Hogenkamp D."/>
            <person name="Dixit R."/>
            <person name="Oppert B."/>
            <person name="Jiang H."/>
            <person name="Zou Z."/>
            <person name="Marshall J."/>
            <person name="Elpidina E."/>
            <person name="Vinokurov K."/>
            <person name="Oppert C."/>
            <person name="Zou Z."/>
            <person name="Evans J."/>
            <person name="Lu Z."/>
            <person name="Zhao P."/>
            <person name="Sumathipala N."/>
            <person name="Altincicek B."/>
            <person name="Vilcinskas A."/>
            <person name="Williams M."/>
            <person name="Hultmark D."/>
            <person name="Hetru C."/>
            <person name="Jiang H."/>
            <person name="Grimmelikhuijzen C.J."/>
            <person name="Hauser F."/>
            <person name="Cazzamali G."/>
            <person name="Williamson M."/>
            <person name="Park Y."/>
            <person name="Li B."/>
            <person name="Tanaka Y."/>
            <person name="Predel R."/>
            <person name="Neupert S."/>
            <person name="Schachtner J."/>
            <person name="Verleyen P."/>
            <person name="Raible F."/>
            <person name="Bork P."/>
            <person name="Friedrich M."/>
            <person name="Walden K.K."/>
            <person name="Robertson H.M."/>
            <person name="Angeli S."/>
            <person name="Foret S."/>
            <person name="Bucher G."/>
            <person name="Schuetz S."/>
            <person name="Maleszka R."/>
            <person name="Wimmer E.A."/>
            <person name="Beeman R.W."/>
            <person name="Lorenzen M."/>
            <person name="Tomoyasu Y."/>
            <person name="Miller S.C."/>
            <person name="Grossmann D."/>
            <person name="Bucher G."/>
        </authorList>
    </citation>
    <scope>NUCLEOTIDE SEQUENCE [LARGE SCALE GENOMIC DNA]</scope>
    <source>
        <strain evidence="2 3">Georgia GA2</strain>
    </source>
</reference>
<dbReference type="HOGENOM" id="CLU_3034976_0_0_1"/>
<sequence>MQTAGVKSYPESAYWPRNSPEDEEEAIKLRSKSQPEYSLLRLLKKLFNLHKKRRS</sequence>
<dbReference type="AlphaFoldDB" id="D6WLH8"/>
<evidence type="ECO:0000256" key="1">
    <source>
        <dbReference type="SAM" id="MobiDB-lite"/>
    </source>
</evidence>
<gene>
    <name evidence="2" type="primary">GLEAN_13440</name>
    <name evidence="2" type="ORF">TcasGA2_TC013440</name>
</gene>
<dbReference type="Proteomes" id="UP000007266">
    <property type="component" value="Linkage group 5"/>
</dbReference>
<dbReference type="EMBL" id="KQ971343">
    <property type="protein sequence ID" value="EFA03449.1"/>
    <property type="molecule type" value="Genomic_DNA"/>
</dbReference>